<dbReference type="InterPro" id="IPR013128">
    <property type="entry name" value="Peptidase_C1A"/>
</dbReference>
<dbReference type="PANTHER" id="PTHR12411">
    <property type="entry name" value="CYSTEINE PROTEASE FAMILY C1-RELATED"/>
    <property type="match status" value="1"/>
</dbReference>
<reference evidence="4" key="1">
    <citation type="submission" date="2023-10" db="EMBL/GenBank/DDBJ databases">
        <authorList>
            <person name="Chen Y."/>
            <person name="Shah S."/>
            <person name="Dougan E. K."/>
            <person name="Thang M."/>
            <person name="Chan C."/>
        </authorList>
    </citation>
    <scope>NUCLEOTIDE SEQUENCE [LARGE SCALE GENOMIC DNA]</scope>
</reference>
<dbReference type="InterPro" id="IPR038765">
    <property type="entry name" value="Papain-like_cys_pep_sf"/>
</dbReference>
<evidence type="ECO:0000313" key="4">
    <source>
        <dbReference type="EMBL" id="CAK0866447.1"/>
    </source>
</evidence>
<keyword evidence="5" id="KW-1185">Reference proteome</keyword>
<comment type="caution">
    <text evidence="4">The sequence shown here is derived from an EMBL/GenBank/DDBJ whole genome shotgun (WGS) entry which is preliminary data.</text>
</comment>
<dbReference type="SUPFAM" id="SSF54001">
    <property type="entry name" value="Cysteine proteinases"/>
    <property type="match status" value="1"/>
</dbReference>
<evidence type="ECO:0000313" key="5">
    <source>
        <dbReference type="Proteomes" id="UP001189429"/>
    </source>
</evidence>
<name>A0ABN9V1G8_9DINO</name>
<dbReference type="Gene3D" id="3.90.70.10">
    <property type="entry name" value="Cysteine proteinases"/>
    <property type="match status" value="1"/>
</dbReference>
<evidence type="ECO:0000256" key="1">
    <source>
        <dbReference type="ARBA" id="ARBA00008455"/>
    </source>
</evidence>
<dbReference type="SMART" id="SM00645">
    <property type="entry name" value="Pept_C1"/>
    <property type="match status" value="1"/>
</dbReference>
<dbReference type="InterPro" id="IPR000668">
    <property type="entry name" value="Peptidase_C1A_C"/>
</dbReference>
<dbReference type="Proteomes" id="UP001189429">
    <property type="component" value="Unassembled WGS sequence"/>
</dbReference>
<gene>
    <name evidence="4" type="ORF">PCOR1329_LOCUS53626</name>
</gene>
<dbReference type="EMBL" id="CAUYUJ010016537">
    <property type="protein sequence ID" value="CAK0866447.1"/>
    <property type="molecule type" value="Genomic_DNA"/>
</dbReference>
<feature type="domain" description="Peptidase C1A papain C-terminal" evidence="3">
    <location>
        <begin position="2"/>
        <end position="241"/>
    </location>
</feature>
<dbReference type="Pfam" id="PF00112">
    <property type="entry name" value="Peptidase_C1"/>
    <property type="match status" value="1"/>
</dbReference>
<evidence type="ECO:0000256" key="2">
    <source>
        <dbReference type="ARBA" id="ARBA00023145"/>
    </source>
</evidence>
<proteinExistence type="inferred from homology"/>
<organism evidence="4 5">
    <name type="scientific">Prorocentrum cordatum</name>
    <dbReference type="NCBI Taxonomy" id="2364126"/>
    <lineage>
        <taxon>Eukaryota</taxon>
        <taxon>Sar</taxon>
        <taxon>Alveolata</taxon>
        <taxon>Dinophyceae</taxon>
        <taxon>Prorocentrales</taxon>
        <taxon>Prorocentraceae</taxon>
        <taxon>Prorocentrum</taxon>
    </lineage>
</organism>
<accession>A0ABN9V1G8</accession>
<comment type="similarity">
    <text evidence="1">Belongs to the peptidase C1 family.</text>
</comment>
<keyword evidence="2" id="KW-0865">Zymogen</keyword>
<evidence type="ECO:0000259" key="3">
    <source>
        <dbReference type="SMART" id="SM00645"/>
    </source>
</evidence>
<protein>
    <recommendedName>
        <fullName evidence="3">Peptidase C1A papain C-terminal domain-containing protein</fullName>
    </recommendedName>
</protein>
<sequence length="274" mass="30916">MCLDAIFLRTMDLNQHIPHYCGSCFLHGAISSISDRIKIARGGAWPDILVSRQEVINCAPNMAGNCETGGSPEGVYRYMHEYGVPDETCQPYQAENQHCSEMRKCMNCDVPDGNFSRECYPVAHYTKYFVDEYGAMEMKSPVHEMKAEIFKRGPITCSMDCVSLRTLPRGHISNKTQPDGAEWDLDHVVSLAGWGVDAETGMEFWIVRNSWGTYMGDGGWHRVGPIGKNPLGLEMDCSWATPRLDFAPKDYGPDDRNHDFPTYEQKADDRQLVI</sequence>